<organism evidence="1 2">
    <name type="scientific">Portunus trituberculatus</name>
    <name type="common">Swimming crab</name>
    <name type="synonym">Neptunus trituberculatus</name>
    <dbReference type="NCBI Taxonomy" id="210409"/>
    <lineage>
        <taxon>Eukaryota</taxon>
        <taxon>Metazoa</taxon>
        <taxon>Ecdysozoa</taxon>
        <taxon>Arthropoda</taxon>
        <taxon>Crustacea</taxon>
        <taxon>Multicrustacea</taxon>
        <taxon>Malacostraca</taxon>
        <taxon>Eumalacostraca</taxon>
        <taxon>Eucarida</taxon>
        <taxon>Decapoda</taxon>
        <taxon>Pleocyemata</taxon>
        <taxon>Brachyura</taxon>
        <taxon>Eubrachyura</taxon>
        <taxon>Portunoidea</taxon>
        <taxon>Portunidae</taxon>
        <taxon>Portuninae</taxon>
        <taxon>Portunus</taxon>
    </lineage>
</organism>
<dbReference type="EMBL" id="VSRR010009958">
    <property type="protein sequence ID" value="MPC51112.1"/>
    <property type="molecule type" value="Genomic_DNA"/>
</dbReference>
<gene>
    <name evidence="1" type="ORF">E2C01_044951</name>
</gene>
<comment type="caution">
    <text evidence="1">The sequence shown here is derived from an EMBL/GenBank/DDBJ whole genome shotgun (WGS) entry which is preliminary data.</text>
</comment>
<dbReference type="Proteomes" id="UP000324222">
    <property type="component" value="Unassembled WGS sequence"/>
</dbReference>
<evidence type="ECO:0000313" key="1">
    <source>
        <dbReference type="EMBL" id="MPC51112.1"/>
    </source>
</evidence>
<name>A0A5B7FWY5_PORTR</name>
<protein>
    <submittedName>
        <fullName evidence="1">Uncharacterized protein</fullName>
    </submittedName>
</protein>
<evidence type="ECO:0000313" key="2">
    <source>
        <dbReference type="Proteomes" id="UP000324222"/>
    </source>
</evidence>
<sequence length="101" mass="11599">MRRKCRTMLFLRQRRITWLRWTGGAHEAAGRERSFVYSQVDGRSTNSEEINLFLVGTLSMAPALELDVASTFFLYKAAVIEPFGVGQIHPQTNFYLKVKDT</sequence>
<dbReference type="AlphaFoldDB" id="A0A5B7FWY5"/>
<accession>A0A5B7FWY5</accession>
<proteinExistence type="predicted"/>
<keyword evidence="2" id="KW-1185">Reference proteome</keyword>
<reference evidence="1 2" key="1">
    <citation type="submission" date="2019-05" db="EMBL/GenBank/DDBJ databases">
        <title>Another draft genome of Portunus trituberculatus and its Hox gene families provides insights of decapod evolution.</title>
        <authorList>
            <person name="Jeong J.-H."/>
            <person name="Song I."/>
            <person name="Kim S."/>
            <person name="Choi T."/>
            <person name="Kim D."/>
            <person name="Ryu S."/>
            <person name="Kim W."/>
        </authorList>
    </citation>
    <scope>NUCLEOTIDE SEQUENCE [LARGE SCALE GENOMIC DNA]</scope>
    <source>
        <tissue evidence="1">Muscle</tissue>
    </source>
</reference>